<feature type="region of interest" description="Disordered" evidence="1">
    <location>
        <begin position="17"/>
        <end position="55"/>
    </location>
</feature>
<sequence>MFGGVLANQGLFNQSIVMEQPLQSGGDTGPGSSHTTPIGRSSPGAASVHGTPKSRRVPKVKVVAYFTS</sequence>
<protein>
    <submittedName>
        <fullName evidence="3">Uncharacterized protein</fullName>
    </submittedName>
</protein>
<organism evidence="2 3">
    <name type="scientific">Ascaris lumbricoides</name>
    <name type="common">Giant roundworm</name>
    <dbReference type="NCBI Taxonomy" id="6252"/>
    <lineage>
        <taxon>Eukaryota</taxon>
        <taxon>Metazoa</taxon>
        <taxon>Ecdysozoa</taxon>
        <taxon>Nematoda</taxon>
        <taxon>Chromadorea</taxon>
        <taxon>Rhabditida</taxon>
        <taxon>Spirurina</taxon>
        <taxon>Ascaridomorpha</taxon>
        <taxon>Ascaridoidea</taxon>
        <taxon>Ascarididae</taxon>
        <taxon>Ascaris</taxon>
    </lineage>
</organism>
<accession>A0A0M3HXT5</accession>
<evidence type="ECO:0000313" key="2">
    <source>
        <dbReference type="Proteomes" id="UP000036681"/>
    </source>
</evidence>
<feature type="compositionally biased region" description="Polar residues" evidence="1">
    <location>
        <begin position="17"/>
        <end position="39"/>
    </location>
</feature>
<name>A0A0M3HXT5_ASCLU</name>
<reference evidence="3" key="1">
    <citation type="submission" date="2017-02" db="UniProtKB">
        <authorList>
            <consortium name="WormBaseParasite"/>
        </authorList>
    </citation>
    <scope>IDENTIFICATION</scope>
</reference>
<evidence type="ECO:0000256" key="1">
    <source>
        <dbReference type="SAM" id="MobiDB-lite"/>
    </source>
</evidence>
<proteinExistence type="predicted"/>
<dbReference type="WBParaSite" id="ALUE_0000819701-mRNA-1">
    <property type="protein sequence ID" value="ALUE_0000819701-mRNA-1"/>
    <property type="gene ID" value="ALUE_0000819701"/>
</dbReference>
<dbReference type="AlphaFoldDB" id="A0A0M3HXT5"/>
<evidence type="ECO:0000313" key="3">
    <source>
        <dbReference type="WBParaSite" id="ALUE_0000819701-mRNA-1"/>
    </source>
</evidence>
<dbReference type="Proteomes" id="UP000036681">
    <property type="component" value="Unplaced"/>
</dbReference>
<keyword evidence="2" id="KW-1185">Reference proteome</keyword>